<comment type="caution">
    <text evidence="2">The sequence shown here is derived from an EMBL/GenBank/DDBJ whole genome shotgun (WGS) entry which is preliminary data.</text>
</comment>
<dbReference type="Gene3D" id="1.20.1280.50">
    <property type="match status" value="1"/>
</dbReference>
<organism evidence="2 3">
    <name type="scientific">Eleusine coracana subsp. coracana</name>
    <dbReference type="NCBI Taxonomy" id="191504"/>
    <lineage>
        <taxon>Eukaryota</taxon>
        <taxon>Viridiplantae</taxon>
        <taxon>Streptophyta</taxon>
        <taxon>Embryophyta</taxon>
        <taxon>Tracheophyta</taxon>
        <taxon>Spermatophyta</taxon>
        <taxon>Magnoliopsida</taxon>
        <taxon>Liliopsida</taxon>
        <taxon>Poales</taxon>
        <taxon>Poaceae</taxon>
        <taxon>PACMAD clade</taxon>
        <taxon>Chloridoideae</taxon>
        <taxon>Cynodonteae</taxon>
        <taxon>Eleusininae</taxon>
        <taxon>Eleusine</taxon>
    </lineage>
</organism>
<evidence type="ECO:0000313" key="2">
    <source>
        <dbReference type="EMBL" id="GJN15127.1"/>
    </source>
</evidence>
<dbReference type="CDD" id="cd22157">
    <property type="entry name" value="F-box_AtFBW1-like"/>
    <property type="match status" value="1"/>
</dbReference>
<reference evidence="2" key="2">
    <citation type="submission" date="2021-12" db="EMBL/GenBank/DDBJ databases">
        <title>Resequencing data analysis of finger millet.</title>
        <authorList>
            <person name="Hatakeyama M."/>
            <person name="Aluri S."/>
            <person name="Balachadran M.T."/>
            <person name="Sivarajan S.R."/>
            <person name="Poveda L."/>
            <person name="Shimizu-Inatsugi R."/>
            <person name="Schlapbach R."/>
            <person name="Sreeman S.M."/>
            <person name="Shimizu K.K."/>
        </authorList>
    </citation>
    <scope>NUCLEOTIDE SEQUENCE</scope>
</reference>
<evidence type="ECO:0000259" key="1">
    <source>
        <dbReference type="PROSITE" id="PS50181"/>
    </source>
</evidence>
<dbReference type="AlphaFoldDB" id="A0AAV5DXF4"/>
<dbReference type="PANTHER" id="PTHR31672:SF2">
    <property type="entry name" value="F-BOX DOMAIN-CONTAINING PROTEIN"/>
    <property type="match status" value="1"/>
</dbReference>
<dbReference type="InterPro" id="IPR036047">
    <property type="entry name" value="F-box-like_dom_sf"/>
</dbReference>
<dbReference type="SUPFAM" id="SSF81383">
    <property type="entry name" value="F-box domain"/>
    <property type="match status" value="1"/>
</dbReference>
<dbReference type="InterPro" id="IPR050796">
    <property type="entry name" value="SCF_F-box_component"/>
</dbReference>
<dbReference type="NCBIfam" id="TIGR01640">
    <property type="entry name" value="F_box_assoc_1"/>
    <property type="match status" value="1"/>
</dbReference>
<dbReference type="InterPro" id="IPR013187">
    <property type="entry name" value="F-box-assoc_dom_typ3"/>
</dbReference>
<gene>
    <name evidence="2" type="primary">gb02018</name>
    <name evidence="2" type="ORF">PR202_gb02018</name>
</gene>
<dbReference type="Proteomes" id="UP001054889">
    <property type="component" value="Unassembled WGS sequence"/>
</dbReference>
<feature type="domain" description="F-box" evidence="1">
    <location>
        <begin position="14"/>
        <end position="64"/>
    </location>
</feature>
<dbReference type="Pfam" id="PF00646">
    <property type="entry name" value="F-box"/>
    <property type="match status" value="1"/>
</dbReference>
<protein>
    <recommendedName>
        <fullName evidence="1">F-box domain-containing protein</fullName>
    </recommendedName>
</protein>
<accession>A0AAV5DXF4</accession>
<dbReference type="EMBL" id="BQKI01000071">
    <property type="protein sequence ID" value="GJN15127.1"/>
    <property type="molecule type" value="Genomic_DNA"/>
</dbReference>
<name>A0AAV5DXF4_ELECO</name>
<dbReference type="InterPro" id="IPR017451">
    <property type="entry name" value="F-box-assoc_interact_dom"/>
</dbReference>
<reference evidence="2" key="1">
    <citation type="journal article" date="2018" name="DNA Res.">
        <title>Multiple hybrid de novo genome assembly of finger millet, an orphan allotetraploid crop.</title>
        <authorList>
            <person name="Hatakeyama M."/>
            <person name="Aluri S."/>
            <person name="Balachadran M.T."/>
            <person name="Sivarajan S.R."/>
            <person name="Patrignani A."/>
            <person name="Gruter S."/>
            <person name="Poveda L."/>
            <person name="Shimizu-Inatsugi R."/>
            <person name="Baeten J."/>
            <person name="Francoijs K.J."/>
            <person name="Nataraja K.N."/>
            <person name="Reddy Y.A.N."/>
            <person name="Phadnis S."/>
            <person name="Ravikumar R.L."/>
            <person name="Schlapbach R."/>
            <person name="Sreeman S.M."/>
            <person name="Shimizu K.K."/>
        </authorList>
    </citation>
    <scope>NUCLEOTIDE SEQUENCE</scope>
</reference>
<dbReference type="SMART" id="SM00256">
    <property type="entry name" value="FBOX"/>
    <property type="match status" value="1"/>
</dbReference>
<sequence>MTTRNKKRTTGVPSCCAQALPDELMTEIFLRLPIKSILRFRAVCRSWAAVLSSEEFCGLHMAKVEAVSAPPKLFFTSPTAGFDATSLYLGSSSSPDDGLLFTLKDVRGDFVDMTPAPCRGLTLLYDAVAPAYYVFNAATRAVTRLPPYQDVAYATAGLGFDARLKKYKVVRLFQGKHCDKQHIKCELYTLGGEHGDLWRPASGGVPFRFCRAAEGAISHTQWDKLLPVFANGFLHWLTNPLFAIKRPRAAILAFSVTDEAFRWLQSPPFMAPGVSMLEIWKLNDYSSGGWSLDHRIDLLALVPRDLIEPQIIKVIGSVDTWLDTKVICSKPCHGMNLLSTEMEDYLYNPCTVGNKNVGLGFNLLMQEHVIVKILYHLKDFKSRQYFLTCTISTCNIGSVKTTIEPPLPVNEMPPTYLAGVLYWMSDPRLGWSYSRAIVSLDIATNVFGVIPCPSSIAVWNNSNSYEAFVVELEGMLCAVCADPVAEELNIWKLEHDQWDKTYTLYLKGWPGYSLVANVVVPWAVDPKDRRILLNTGRKLGLYDPARHLIPVVQHEVVLLHLPCQVRTQVVRWVKVDNHHWQFFAVSRICKKQVVQCRFRFLLGQKTNVNTMAVAPDSLLLLCSSGPSP</sequence>
<proteinExistence type="predicted"/>
<evidence type="ECO:0000313" key="3">
    <source>
        <dbReference type="Proteomes" id="UP001054889"/>
    </source>
</evidence>
<dbReference type="InterPro" id="IPR001810">
    <property type="entry name" value="F-box_dom"/>
</dbReference>
<dbReference type="PROSITE" id="PS50181">
    <property type="entry name" value="FBOX"/>
    <property type="match status" value="1"/>
</dbReference>
<keyword evidence="3" id="KW-1185">Reference proteome</keyword>
<dbReference type="Pfam" id="PF08268">
    <property type="entry name" value="FBA_3"/>
    <property type="match status" value="1"/>
</dbReference>
<dbReference type="PANTHER" id="PTHR31672">
    <property type="entry name" value="BNACNNG10540D PROTEIN"/>
    <property type="match status" value="1"/>
</dbReference>